<dbReference type="GO" id="GO:0000776">
    <property type="term" value="C:kinetochore"/>
    <property type="evidence" value="ECO:0007669"/>
    <property type="project" value="InterPro"/>
</dbReference>
<feature type="region of interest" description="Disordered" evidence="6">
    <location>
        <begin position="213"/>
        <end position="458"/>
    </location>
</feature>
<feature type="compositionally biased region" description="Acidic residues" evidence="6">
    <location>
        <begin position="342"/>
        <end position="359"/>
    </location>
</feature>
<feature type="compositionally biased region" description="Acidic residues" evidence="6">
    <location>
        <begin position="367"/>
        <end position="380"/>
    </location>
</feature>
<dbReference type="Gene3D" id="1.10.20.10">
    <property type="entry name" value="Histone, subunit A"/>
    <property type="match status" value="1"/>
</dbReference>
<reference evidence="8" key="1">
    <citation type="journal article" date="2020" name="Fungal Divers.">
        <title>Resolving the Mortierellaceae phylogeny through synthesis of multi-gene phylogenetics and phylogenomics.</title>
        <authorList>
            <person name="Vandepol N."/>
            <person name="Liber J."/>
            <person name="Desiro A."/>
            <person name="Na H."/>
            <person name="Kennedy M."/>
            <person name="Barry K."/>
            <person name="Grigoriev I.V."/>
            <person name="Miller A.N."/>
            <person name="O'Donnell K."/>
            <person name="Stajich J.E."/>
            <person name="Bonito G."/>
        </authorList>
    </citation>
    <scope>NUCLEOTIDE SEQUENCE</scope>
    <source>
        <strain evidence="8">NVP1</strain>
    </source>
</reference>
<evidence type="ECO:0000256" key="2">
    <source>
        <dbReference type="ARBA" id="ARBA00004286"/>
    </source>
</evidence>
<evidence type="ECO:0000256" key="3">
    <source>
        <dbReference type="ARBA" id="ARBA00010137"/>
    </source>
</evidence>
<organism evidence="8 9">
    <name type="scientific">Podila minutissima</name>
    <dbReference type="NCBI Taxonomy" id="64525"/>
    <lineage>
        <taxon>Eukaryota</taxon>
        <taxon>Fungi</taxon>
        <taxon>Fungi incertae sedis</taxon>
        <taxon>Mucoromycota</taxon>
        <taxon>Mortierellomycotina</taxon>
        <taxon>Mortierellomycetes</taxon>
        <taxon>Mortierellales</taxon>
        <taxon>Mortierellaceae</taxon>
        <taxon>Podila</taxon>
    </lineage>
</organism>
<dbReference type="InterPro" id="IPR009072">
    <property type="entry name" value="Histone-fold"/>
</dbReference>
<evidence type="ECO:0000256" key="5">
    <source>
        <dbReference type="ARBA" id="ARBA00023242"/>
    </source>
</evidence>
<dbReference type="SUPFAM" id="SSF47113">
    <property type="entry name" value="Histone-fold"/>
    <property type="match status" value="1"/>
</dbReference>
<keyword evidence="9" id="KW-1185">Reference proteome</keyword>
<feature type="compositionally biased region" description="Basic and acidic residues" evidence="6">
    <location>
        <begin position="213"/>
        <end position="237"/>
    </location>
</feature>
<feature type="compositionally biased region" description="Acidic residues" evidence="6">
    <location>
        <begin position="321"/>
        <end position="330"/>
    </location>
</feature>
<feature type="region of interest" description="Disordered" evidence="6">
    <location>
        <begin position="169"/>
        <end position="193"/>
    </location>
</feature>
<evidence type="ECO:0000256" key="6">
    <source>
        <dbReference type="SAM" id="MobiDB-lite"/>
    </source>
</evidence>
<dbReference type="GO" id="GO:0000278">
    <property type="term" value="P:mitotic cell cycle"/>
    <property type="evidence" value="ECO:0007669"/>
    <property type="project" value="TreeGrafter"/>
</dbReference>
<dbReference type="GO" id="GO:0046982">
    <property type="term" value="F:protein heterodimerization activity"/>
    <property type="evidence" value="ECO:0007669"/>
    <property type="project" value="InterPro"/>
</dbReference>
<dbReference type="PANTHER" id="PTHR46904">
    <property type="entry name" value="CENTROMERE PROTEIN T"/>
    <property type="match status" value="1"/>
</dbReference>
<dbReference type="PANTHER" id="PTHR46904:SF1">
    <property type="entry name" value="CENTROMERE PROTEIN T"/>
    <property type="match status" value="1"/>
</dbReference>
<feature type="region of interest" description="Disordered" evidence="6">
    <location>
        <begin position="532"/>
        <end position="553"/>
    </location>
</feature>
<comment type="caution">
    <text evidence="8">The sequence shown here is derived from an EMBL/GenBank/DDBJ whole genome shotgun (WGS) entry which is preliminary data.</text>
</comment>
<proteinExistence type="inferred from homology"/>
<dbReference type="GO" id="GO:0003677">
    <property type="term" value="F:DNA binding"/>
    <property type="evidence" value="ECO:0007669"/>
    <property type="project" value="InterPro"/>
</dbReference>
<feature type="compositionally biased region" description="Basic and acidic residues" evidence="6">
    <location>
        <begin position="309"/>
        <end position="320"/>
    </location>
</feature>
<accession>A0A9P5VLI2</accession>
<keyword evidence="5" id="KW-0539">Nucleus</keyword>
<comment type="similarity">
    <text evidence="3">Belongs to the CENP-T/CNN1 family.</text>
</comment>
<dbReference type="InterPro" id="IPR035425">
    <property type="entry name" value="CENP-T/H4_C"/>
</dbReference>
<keyword evidence="4" id="KW-0158">Chromosome</keyword>
<dbReference type="GO" id="GO:0051382">
    <property type="term" value="P:kinetochore assembly"/>
    <property type="evidence" value="ECO:0007669"/>
    <property type="project" value="InterPro"/>
</dbReference>
<dbReference type="CDD" id="cd22920">
    <property type="entry name" value="HFD_CENP-T"/>
    <property type="match status" value="1"/>
</dbReference>
<dbReference type="GO" id="GO:0005634">
    <property type="term" value="C:nucleus"/>
    <property type="evidence" value="ECO:0007669"/>
    <property type="project" value="UniProtKB-SubCell"/>
</dbReference>
<feature type="region of interest" description="Disordered" evidence="6">
    <location>
        <begin position="1"/>
        <end position="106"/>
    </location>
</feature>
<feature type="compositionally biased region" description="Pro residues" evidence="6">
    <location>
        <begin position="32"/>
        <end position="45"/>
    </location>
</feature>
<evidence type="ECO:0000259" key="7">
    <source>
        <dbReference type="Pfam" id="PF15511"/>
    </source>
</evidence>
<sequence>MIADAFKFEHTGRERHSPMTILRKLTRIQGFNPPPQPSPERPPIPGSSQWKKLTPKSARTRRISIPGEEGDNNPFLATSAAMATRTPTSNGSGRTPLGRQPAMSNVAAATAQQLAFVRYREENPFLDPEDFYQRWEDEESEVARLNQQSFRTSFGFGTGMAQDESLLEMDGDTGSFSVGHADMSNPLVDPADLGNRSRHIDDITLMSDSAFKNEGKELGARQNRGPEFDRDFAHGKDQQGQPPVDELEEMDQDMDLELDAESLETITTPSSTGAVQQDELEIEMEEQEEEVESEQPEVTMEEEDEEVEEQRMEQERHDSSEQEATEEEEQDPMKQKTQDASDKEEEERAEDDQEEDEPSQEQPDLSAEAEQEAFDQDMEAEAFAAQMEEDEAAELAEMEAAKMAQMEEDEAEAAKAAQMEEDEAEAANATQMEEDEADAAESEADAAESEADAAESEAAKVAQLKELLDLEGHDILGENDLVISLERQETPIALQESVDVDEGRDKNTDIDQEHPTDVDAAVHTAVDDRTNLEELKSPDAREQSPTMEEQEPQEYEDGYMNVHEEDHIEQQEHEEQHDGPGTQYFDDFPSELGMMSNGEFLPVSQPTTKKSARTTAAGITVPTLPTSLQKQLVHTFSRSRISQEAMQVILEGSNLFFEQAANDLAAYADHAGRKTIDESDVECLMQRLRITNDKVNVESLLQRYLPRELRDLVLYPSDMRQVRRR</sequence>
<feature type="compositionally biased region" description="Acidic residues" evidence="6">
    <location>
        <begin position="432"/>
        <end position="455"/>
    </location>
</feature>
<protein>
    <recommendedName>
        <fullName evidence="7">CENP-T/Histone H4 histone fold domain-containing protein</fullName>
    </recommendedName>
</protein>
<dbReference type="GO" id="GO:0007059">
    <property type="term" value="P:chromosome segregation"/>
    <property type="evidence" value="ECO:0007669"/>
    <property type="project" value="TreeGrafter"/>
</dbReference>
<feature type="compositionally biased region" description="Basic and acidic residues" evidence="6">
    <location>
        <begin position="532"/>
        <end position="542"/>
    </location>
</feature>
<dbReference type="Proteomes" id="UP000696485">
    <property type="component" value="Unassembled WGS sequence"/>
</dbReference>
<name>A0A9P5VLI2_9FUNG</name>
<evidence type="ECO:0000313" key="9">
    <source>
        <dbReference type="Proteomes" id="UP000696485"/>
    </source>
</evidence>
<feature type="compositionally biased region" description="Basic and acidic residues" evidence="6">
    <location>
        <begin position="331"/>
        <end position="341"/>
    </location>
</feature>
<feature type="region of interest" description="Disordered" evidence="6">
    <location>
        <begin position="494"/>
        <end position="513"/>
    </location>
</feature>
<comment type="subcellular location">
    <subcellularLocation>
        <location evidence="2">Chromosome</location>
    </subcellularLocation>
    <subcellularLocation>
        <location evidence="1">Nucleus</location>
    </subcellularLocation>
</comment>
<evidence type="ECO:0000256" key="1">
    <source>
        <dbReference type="ARBA" id="ARBA00004123"/>
    </source>
</evidence>
<dbReference type="AlphaFoldDB" id="A0A9P5VLI2"/>
<feature type="compositionally biased region" description="Basic and acidic residues" evidence="6">
    <location>
        <begin position="1"/>
        <end position="17"/>
    </location>
</feature>
<feature type="compositionally biased region" description="Acidic residues" evidence="6">
    <location>
        <begin position="387"/>
        <end position="397"/>
    </location>
</feature>
<dbReference type="Pfam" id="PF15511">
    <property type="entry name" value="CENP-T_C"/>
    <property type="match status" value="1"/>
</dbReference>
<dbReference type="InterPro" id="IPR028255">
    <property type="entry name" value="CENP-T"/>
</dbReference>
<evidence type="ECO:0000313" key="8">
    <source>
        <dbReference type="EMBL" id="KAF9331319.1"/>
    </source>
</evidence>
<feature type="domain" description="CENP-T/Histone H4 histone fold" evidence="7">
    <location>
        <begin position="618"/>
        <end position="711"/>
    </location>
</feature>
<feature type="compositionally biased region" description="Basic and acidic residues" evidence="6">
    <location>
        <begin position="501"/>
        <end position="513"/>
    </location>
</feature>
<evidence type="ECO:0000256" key="4">
    <source>
        <dbReference type="ARBA" id="ARBA00022454"/>
    </source>
</evidence>
<feature type="compositionally biased region" description="Acidic residues" evidence="6">
    <location>
        <begin position="278"/>
        <end position="308"/>
    </location>
</feature>
<feature type="compositionally biased region" description="Polar residues" evidence="6">
    <location>
        <begin position="264"/>
        <end position="275"/>
    </location>
</feature>
<gene>
    <name evidence="8" type="ORF">BG006_005821</name>
</gene>
<feature type="compositionally biased region" description="Acidic residues" evidence="6">
    <location>
        <begin position="245"/>
        <end position="262"/>
    </location>
</feature>
<dbReference type="EMBL" id="JAAAUY010000331">
    <property type="protein sequence ID" value="KAF9331319.1"/>
    <property type="molecule type" value="Genomic_DNA"/>
</dbReference>